<keyword evidence="6" id="KW-1185">Reference proteome</keyword>
<name>A0ABU0S055_9ACTN</name>
<evidence type="ECO:0000313" key="6">
    <source>
        <dbReference type="Proteomes" id="UP001223072"/>
    </source>
</evidence>
<proteinExistence type="predicted"/>
<dbReference type="Pfam" id="PF13610">
    <property type="entry name" value="DDE_Tnp_IS240"/>
    <property type="match status" value="1"/>
</dbReference>
<dbReference type="InterPro" id="IPR003346">
    <property type="entry name" value="Transposase_20"/>
</dbReference>
<dbReference type="PANTHER" id="PTHR33055:SF3">
    <property type="entry name" value="PUTATIVE TRANSPOSASE FOR IS117-RELATED"/>
    <property type="match status" value="1"/>
</dbReference>
<feature type="domain" description="DDE" evidence="4">
    <location>
        <begin position="408"/>
        <end position="433"/>
    </location>
</feature>
<evidence type="ECO:0000256" key="1">
    <source>
        <dbReference type="SAM" id="MobiDB-lite"/>
    </source>
</evidence>
<dbReference type="Pfam" id="PF02371">
    <property type="entry name" value="Transposase_20"/>
    <property type="match status" value="1"/>
</dbReference>
<dbReference type="Proteomes" id="UP001223072">
    <property type="component" value="Unassembled WGS sequence"/>
</dbReference>
<dbReference type="InterPro" id="IPR047650">
    <property type="entry name" value="Transpos_IS110"/>
</dbReference>
<dbReference type="EMBL" id="JAUSZS010000008">
    <property type="protein sequence ID" value="MDQ0937596.1"/>
    <property type="molecule type" value="Genomic_DNA"/>
</dbReference>
<dbReference type="InterPro" id="IPR032874">
    <property type="entry name" value="DDE_dom"/>
</dbReference>
<sequence>MSRIWAGTDCGKTHHHCLVLVLVLDSEGDTLLSRRVANDEPELLKLIGDVLDLADGGRTTWALDVTGGEPGLLIALLVNHGQELVHIPGIAVSRATDSYRGQGKTDARDARVIADQARMRRDLQPIRPGDEATIELRLLTDHRVDLVADRTRTTNRLKALLNSMFPALERDLDLGDVGPLVLPAGYQTPAAIRRAGSRRLTAWLRNRKVCNAAALAEKVVEAADRQHTAVVGEKATAKMVHTLAKAVMALNEKTAETDKLIEGRFRDHELAEVIESLPGIGTILGAEFLTAVGGSLDAFPTANRLAAFAGVAPAPRDSGQVSGNDHRPTRYHRRLQRVFYIPRWSAFNATPTRENFTIASAPRANATSRLSSRSPAAASTSCGPRSVTDGATRSHPQPQPRLDISIGKHLDEVFIKINGEQQYLWRAVDQNGTSWTSSCRTAGTRPRPGASSAA</sequence>
<reference evidence="5 6" key="1">
    <citation type="submission" date="2023-07" db="EMBL/GenBank/DDBJ databases">
        <title>Comparative genomics of wheat-associated soil bacteria to identify genetic determinants of phenazine resistance.</title>
        <authorList>
            <person name="Mouncey N."/>
        </authorList>
    </citation>
    <scope>NUCLEOTIDE SEQUENCE [LARGE SCALE GENOMIC DNA]</scope>
    <source>
        <strain evidence="5 6">W2I16</strain>
    </source>
</reference>
<evidence type="ECO:0000259" key="4">
    <source>
        <dbReference type="Pfam" id="PF13610"/>
    </source>
</evidence>
<evidence type="ECO:0000259" key="2">
    <source>
        <dbReference type="Pfam" id="PF01548"/>
    </source>
</evidence>
<feature type="domain" description="Transposase IS116/IS110/IS902 C-terminal" evidence="3">
    <location>
        <begin position="272"/>
        <end position="355"/>
    </location>
</feature>
<accession>A0ABU0S055</accession>
<evidence type="ECO:0000259" key="3">
    <source>
        <dbReference type="Pfam" id="PF02371"/>
    </source>
</evidence>
<dbReference type="PANTHER" id="PTHR33055">
    <property type="entry name" value="TRANSPOSASE FOR INSERTION SEQUENCE ELEMENT IS1111A"/>
    <property type="match status" value="1"/>
</dbReference>
<feature type="domain" description="Transposase IS110-like N-terminal" evidence="2">
    <location>
        <begin position="6"/>
        <end position="166"/>
    </location>
</feature>
<feature type="compositionally biased region" description="Low complexity" evidence="1">
    <location>
        <begin position="366"/>
        <end position="381"/>
    </location>
</feature>
<dbReference type="Pfam" id="PF01548">
    <property type="entry name" value="DEDD_Tnp_IS110"/>
    <property type="match status" value="1"/>
</dbReference>
<gene>
    <name evidence="5" type="ORF">QFZ49_007571</name>
</gene>
<organism evidence="5 6">
    <name type="scientific">Streptomyces turgidiscabies</name>
    <dbReference type="NCBI Taxonomy" id="85558"/>
    <lineage>
        <taxon>Bacteria</taxon>
        <taxon>Bacillati</taxon>
        <taxon>Actinomycetota</taxon>
        <taxon>Actinomycetes</taxon>
        <taxon>Kitasatosporales</taxon>
        <taxon>Streptomycetaceae</taxon>
        <taxon>Streptomyces</taxon>
    </lineage>
</organism>
<dbReference type="InterPro" id="IPR002525">
    <property type="entry name" value="Transp_IS110-like_N"/>
</dbReference>
<comment type="caution">
    <text evidence="5">The sequence shown here is derived from an EMBL/GenBank/DDBJ whole genome shotgun (WGS) entry which is preliminary data.</text>
</comment>
<dbReference type="NCBIfam" id="NF033542">
    <property type="entry name" value="transpos_IS110"/>
    <property type="match status" value="1"/>
</dbReference>
<feature type="region of interest" description="Disordered" evidence="1">
    <location>
        <begin position="358"/>
        <end position="405"/>
    </location>
</feature>
<feature type="region of interest" description="Disordered" evidence="1">
    <location>
        <begin position="434"/>
        <end position="454"/>
    </location>
</feature>
<evidence type="ECO:0000313" key="5">
    <source>
        <dbReference type="EMBL" id="MDQ0937596.1"/>
    </source>
</evidence>
<protein>
    <submittedName>
        <fullName evidence="5">Transposase</fullName>
    </submittedName>
</protein>